<evidence type="ECO:0000313" key="5">
    <source>
        <dbReference type="Proteomes" id="UP000448943"/>
    </source>
</evidence>
<keyword evidence="5" id="KW-1185">Reference proteome</keyword>
<evidence type="ECO:0000256" key="2">
    <source>
        <dbReference type="SAM" id="Phobius"/>
    </source>
</evidence>
<reference evidence="4 5" key="1">
    <citation type="submission" date="2019-01" db="EMBL/GenBank/DDBJ databases">
        <title>Chengkuizengella sp. nov., isolated from deep-sea sediment of East Pacific Ocean.</title>
        <authorList>
            <person name="Yang J."/>
            <person name="Lai Q."/>
            <person name="Shao Z."/>
        </authorList>
    </citation>
    <scope>NUCLEOTIDE SEQUENCE [LARGE SCALE GENOMIC DNA]</scope>
    <source>
        <strain evidence="4 5">YPA3-1-1</strain>
    </source>
</reference>
<dbReference type="Gene3D" id="2.70.70.10">
    <property type="entry name" value="Glucose Permease (Domain IIA)"/>
    <property type="match status" value="1"/>
</dbReference>
<dbReference type="EMBL" id="SIJB01000014">
    <property type="protein sequence ID" value="NBI28449.1"/>
    <property type="molecule type" value="Genomic_DNA"/>
</dbReference>
<dbReference type="GO" id="GO:0004222">
    <property type="term" value="F:metalloendopeptidase activity"/>
    <property type="evidence" value="ECO:0007669"/>
    <property type="project" value="TreeGrafter"/>
</dbReference>
<dbReference type="PANTHER" id="PTHR21666:SF270">
    <property type="entry name" value="MUREIN HYDROLASE ACTIVATOR ENVC"/>
    <property type="match status" value="1"/>
</dbReference>
<feature type="domain" description="M23ase beta-sheet core" evidence="3">
    <location>
        <begin position="222"/>
        <end position="316"/>
    </location>
</feature>
<dbReference type="RefSeq" id="WP_160645239.1">
    <property type="nucleotide sequence ID" value="NZ_SIJB01000014.1"/>
</dbReference>
<dbReference type="SUPFAM" id="SSF51261">
    <property type="entry name" value="Duplicated hybrid motif"/>
    <property type="match status" value="1"/>
</dbReference>
<evidence type="ECO:0000313" key="4">
    <source>
        <dbReference type="EMBL" id="NBI28449.1"/>
    </source>
</evidence>
<gene>
    <name evidence="4" type="ORF">ERL59_05725</name>
</gene>
<organism evidence="4 5">
    <name type="scientific">Chengkuizengella marina</name>
    <dbReference type="NCBI Taxonomy" id="2507566"/>
    <lineage>
        <taxon>Bacteria</taxon>
        <taxon>Bacillati</taxon>
        <taxon>Bacillota</taxon>
        <taxon>Bacilli</taxon>
        <taxon>Bacillales</taxon>
        <taxon>Paenibacillaceae</taxon>
        <taxon>Chengkuizengella</taxon>
    </lineage>
</organism>
<accession>A0A6N9PY50</accession>
<protein>
    <recommendedName>
        <fullName evidence="3">M23ase beta-sheet core domain-containing protein</fullName>
    </recommendedName>
</protein>
<keyword evidence="2" id="KW-1133">Transmembrane helix</keyword>
<dbReference type="OrthoDB" id="9805799at2"/>
<dbReference type="Pfam" id="PF01551">
    <property type="entry name" value="Peptidase_M23"/>
    <property type="match status" value="1"/>
</dbReference>
<feature type="transmembrane region" description="Helical" evidence="2">
    <location>
        <begin position="26"/>
        <end position="47"/>
    </location>
</feature>
<dbReference type="Proteomes" id="UP000448943">
    <property type="component" value="Unassembled WGS sequence"/>
</dbReference>
<dbReference type="PANTHER" id="PTHR21666">
    <property type="entry name" value="PEPTIDASE-RELATED"/>
    <property type="match status" value="1"/>
</dbReference>
<comment type="caution">
    <text evidence="4">The sequence shown here is derived from an EMBL/GenBank/DDBJ whole genome shotgun (WGS) entry which is preliminary data.</text>
</comment>
<dbReference type="AlphaFoldDB" id="A0A6N9PY50"/>
<keyword evidence="1" id="KW-0175">Coiled coil</keyword>
<feature type="coiled-coil region" evidence="1">
    <location>
        <begin position="68"/>
        <end position="119"/>
    </location>
</feature>
<keyword evidence="2" id="KW-0812">Transmembrane</keyword>
<evidence type="ECO:0000259" key="3">
    <source>
        <dbReference type="Pfam" id="PF01551"/>
    </source>
</evidence>
<evidence type="ECO:0000256" key="1">
    <source>
        <dbReference type="SAM" id="Coils"/>
    </source>
</evidence>
<dbReference type="InterPro" id="IPR011055">
    <property type="entry name" value="Dup_hybrid_motif"/>
</dbReference>
<dbReference type="CDD" id="cd12797">
    <property type="entry name" value="M23_peptidase"/>
    <property type="match status" value="1"/>
</dbReference>
<name>A0A6N9PY50_9BACL</name>
<proteinExistence type="predicted"/>
<dbReference type="InterPro" id="IPR050570">
    <property type="entry name" value="Cell_wall_metabolism_enzyme"/>
</dbReference>
<keyword evidence="2" id="KW-0472">Membrane</keyword>
<dbReference type="InterPro" id="IPR016047">
    <property type="entry name" value="M23ase_b-sheet_dom"/>
</dbReference>
<sequence>MKKNKFTFMLIPNAEQSIRRIRFPPYLLIVIPVTIVLIILITIGWQYNLHLQSDTEINELTEQIITNKNSYQDTIQEKDQTIEHLQDDILELTSEVDNIKEQVDELKQLEQDLLNLKEDVSYSIKDLLEEYNEIEQFSIGVGGQELPISEYLENLINESDDYVNELKKEVNILSSNLEEIKKKMQKKVDLLKITPSIWPTKSRRISSWYGIRKDPFTNVNSLHTGIDIDGNYGDTIFTTADGTVEETGYDHQLGNYILINHTNDVKTLYMHLSKILVKEGVSVIKGEKIGLMGSTGRSTGSHLHYEVLLRGNPTNPFPYLEGER</sequence>